<proteinExistence type="predicted"/>
<dbReference type="Proteomes" id="UP000235371">
    <property type="component" value="Unassembled WGS sequence"/>
</dbReference>
<dbReference type="EMBL" id="KZ613899">
    <property type="protein sequence ID" value="PMD52611.1"/>
    <property type="molecule type" value="Genomic_DNA"/>
</dbReference>
<accession>A0A2J6SPB0</accession>
<evidence type="ECO:0000256" key="1">
    <source>
        <dbReference type="SAM" id="MobiDB-lite"/>
    </source>
</evidence>
<dbReference type="RefSeq" id="XP_024729515.1">
    <property type="nucleotide sequence ID" value="XM_024871009.1"/>
</dbReference>
<evidence type="ECO:0000256" key="2">
    <source>
        <dbReference type="SAM" id="Phobius"/>
    </source>
</evidence>
<evidence type="ECO:0000313" key="3">
    <source>
        <dbReference type="EMBL" id="PMD52611.1"/>
    </source>
</evidence>
<feature type="region of interest" description="Disordered" evidence="1">
    <location>
        <begin position="82"/>
        <end position="108"/>
    </location>
</feature>
<reference evidence="3 4" key="1">
    <citation type="submission" date="2016-04" db="EMBL/GenBank/DDBJ databases">
        <title>A degradative enzymes factory behind the ericoid mycorrhizal symbiosis.</title>
        <authorList>
            <consortium name="DOE Joint Genome Institute"/>
            <person name="Martino E."/>
            <person name="Morin E."/>
            <person name="Grelet G."/>
            <person name="Kuo A."/>
            <person name="Kohler A."/>
            <person name="Daghino S."/>
            <person name="Barry K."/>
            <person name="Choi C."/>
            <person name="Cichocki N."/>
            <person name="Clum A."/>
            <person name="Copeland A."/>
            <person name="Hainaut M."/>
            <person name="Haridas S."/>
            <person name="Labutti K."/>
            <person name="Lindquist E."/>
            <person name="Lipzen A."/>
            <person name="Khouja H.-R."/>
            <person name="Murat C."/>
            <person name="Ohm R."/>
            <person name="Olson A."/>
            <person name="Spatafora J."/>
            <person name="Veneault-Fourrey C."/>
            <person name="Henrissat B."/>
            <person name="Grigoriev I."/>
            <person name="Martin F."/>
            <person name="Perotto S."/>
        </authorList>
    </citation>
    <scope>NUCLEOTIDE SEQUENCE [LARGE SCALE GENOMIC DNA]</scope>
    <source>
        <strain evidence="3 4">E</strain>
    </source>
</reference>
<keyword evidence="2" id="KW-0812">Transmembrane</keyword>
<sequence>MDGWWWVGGVEGWMDGGMKSMRRRRPEEGVEGWAGVASHRMLPFAVLGGSEGLSRLPAYLAAAPGLCVMGVVGGTLARVTRSHPQSNRCNGPPTPCRPPAGQPEPPREKVVSGLWPVGKPVACGLDRMGEVRIEGPRAGLADASCSPCPSPPPASLSQPCLLASAPLLLLSCCSPLCPSLHRLRASAPIL</sequence>
<evidence type="ECO:0000313" key="4">
    <source>
        <dbReference type="Proteomes" id="UP000235371"/>
    </source>
</evidence>
<name>A0A2J6SPB0_9HELO</name>
<keyword evidence="2" id="KW-0472">Membrane</keyword>
<dbReference type="AlphaFoldDB" id="A0A2J6SPB0"/>
<organism evidence="3 4">
    <name type="scientific">Hyaloscypha bicolor E</name>
    <dbReference type="NCBI Taxonomy" id="1095630"/>
    <lineage>
        <taxon>Eukaryota</taxon>
        <taxon>Fungi</taxon>
        <taxon>Dikarya</taxon>
        <taxon>Ascomycota</taxon>
        <taxon>Pezizomycotina</taxon>
        <taxon>Leotiomycetes</taxon>
        <taxon>Helotiales</taxon>
        <taxon>Hyaloscyphaceae</taxon>
        <taxon>Hyaloscypha</taxon>
        <taxon>Hyaloscypha bicolor</taxon>
    </lineage>
</organism>
<protein>
    <submittedName>
        <fullName evidence="3">Uncharacterized protein</fullName>
    </submittedName>
</protein>
<feature type="transmembrane region" description="Helical" evidence="2">
    <location>
        <begin position="56"/>
        <end position="77"/>
    </location>
</feature>
<gene>
    <name evidence="3" type="ORF">K444DRAFT_202407</name>
</gene>
<keyword evidence="4" id="KW-1185">Reference proteome</keyword>
<dbReference type="GeneID" id="36579091"/>
<feature type="compositionally biased region" description="Pro residues" evidence="1">
    <location>
        <begin position="92"/>
        <end position="104"/>
    </location>
</feature>
<dbReference type="InParanoid" id="A0A2J6SPB0"/>
<keyword evidence="2" id="KW-1133">Transmembrane helix</keyword>